<feature type="transmembrane region" description="Helical" evidence="10">
    <location>
        <begin position="67"/>
        <end position="94"/>
    </location>
</feature>
<proteinExistence type="inferred from homology"/>
<feature type="transmembrane region" description="Helical" evidence="10">
    <location>
        <begin position="178"/>
        <end position="201"/>
    </location>
</feature>
<dbReference type="PRINTS" id="PR00953">
    <property type="entry name" value="TYPE3IMRPROT"/>
</dbReference>
<organism evidence="11 12">
    <name type="scientific">Virgibacillus kekensis</name>
    <dbReference type="NCBI Taxonomy" id="202261"/>
    <lineage>
        <taxon>Bacteria</taxon>
        <taxon>Bacillati</taxon>
        <taxon>Bacillota</taxon>
        <taxon>Bacilli</taxon>
        <taxon>Bacillales</taxon>
        <taxon>Bacillaceae</taxon>
        <taxon>Virgibacillus</taxon>
    </lineage>
</organism>
<dbReference type="EMBL" id="JBHSFU010000003">
    <property type="protein sequence ID" value="MFC4557131.1"/>
    <property type="molecule type" value="Genomic_DNA"/>
</dbReference>
<dbReference type="InterPro" id="IPR002010">
    <property type="entry name" value="T3SS_IM_R"/>
</dbReference>
<feature type="transmembrane region" description="Helical" evidence="10">
    <location>
        <begin position="124"/>
        <end position="143"/>
    </location>
</feature>
<gene>
    <name evidence="11" type="primary">fliR</name>
    <name evidence="11" type="ORF">ACFO3D_02755</name>
</gene>
<comment type="similarity">
    <text evidence="2 10">Belongs to the FliR/MopE/SpaR family.</text>
</comment>
<accession>A0ABV9DEB2</accession>
<dbReference type="InterPro" id="IPR006303">
    <property type="entry name" value="FliR"/>
</dbReference>
<evidence type="ECO:0000256" key="5">
    <source>
        <dbReference type="ARBA" id="ARBA00022692"/>
    </source>
</evidence>
<dbReference type="PANTHER" id="PTHR30065:SF1">
    <property type="entry name" value="SURFACE PRESENTATION OF ANTIGENS PROTEIN SPAR"/>
    <property type="match status" value="1"/>
</dbReference>
<evidence type="ECO:0000313" key="12">
    <source>
        <dbReference type="Proteomes" id="UP001595989"/>
    </source>
</evidence>
<keyword evidence="4 10" id="KW-1003">Cell membrane</keyword>
<evidence type="ECO:0000256" key="7">
    <source>
        <dbReference type="ARBA" id="ARBA00023136"/>
    </source>
</evidence>
<evidence type="ECO:0000256" key="6">
    <source>
        <dbReference type="ARBA" id="ARBA00022989"/>
    </source>
</evidence>
<keyword evidence="12" id="KW-1185">Reference proteome</keyword>
<dbReference type="PANTHER" id="PTHR30065">
    <property type="entry name" value="FLAGELLAR BIOSYNTHETIC PROTEIN FLIR"/>
    <property type="match status" value="1"/>
</dbReference>
<reference evidence="12" key="1">
    <citation type="journal article" date="2019" name="Int. J. Syst. Evol. Microbiol.">
        <title>The Global Catalogue of Microorganisms (GCM) 10K type strain sequencing project: providing services to taxonomists for standard genome sequencing and annotation.</title>
        <authorList>
            <consortium name="The Broad Institute Genomics Platform"/>
            <consortium name="The Broad Institute Genome Sequencing Center for Infectious Disease"/>
            <person name="Wu L."/>
            <person name="Ma J."/>
        </authorList>
    </citation>
    <scope>NUCLEOTIDE SEQUENCE [LARGE SCALE GENOMIC DNA]</scope>
    <source>
        <strain evidence="12">CGMCC 4.7426</strain>
    </source>
</reference>
<name>A0ABV9DEB2_9BACI</name>
<evidence type="ECO:0000256" key="10">
    <source>
        <dbReference type="RuleBase" id="RU362071"/>
    </source>
</evidence>
<comment type="subcellular location">
    <subcellularLocation>
        <location evidence="10">Cell membrane</location>
        <topology evidence="10">Multi-pass membrane protein</topology>
    </subcellularLocation>
    <subcellularLocation>
        <location evidence="10">Bacterial flagellum basal body</location>
    </subcellularLocation>
</comment>
<keyword evidence="7 10" id="KW-0472">Membrane</keyword>
<keyword evidence="5 10" id="KW-0812">Transmembrane</keyword>
<feature type="transmembrane region" description="Helical" evidence="10">
    <location>
        <begin position="12"/>
        <end position="32"/>
    </location>
</feature>
<protein>
    <recommendedName>
        <fullName evidence="3 9">Flagellar biosynthetic protein FliR</fullName>
    </recommendedName>
</protein>
<evidence type="ECO:0000256" key="2">
    <source>
        <dbReference type="ARBA" id="ARBA00009772"/>
    </source>
</evidence>
<keyword evidence="11" id="KW-0969">Cilium</keyword>
<dbReference type="Pfam" id="PF01311">
    <property type="entry name" value="Bac_export_1"/>
    <property type="match status" value="1"/>
</dbReference>
<keyword evidence="8 10" id="KW-0975">Bacterial flagellum</keyword>
<evidence type="ECO:0000313" key="11">
    <source>
        <dbReference type="EMBL" id="MFC4557131.1"/>
    </source>
</evidence>
<keyword evidence="6 10" id="KW-1133">Transmembrane helix</keyword>
<keyword evidence="11" id="KW-0966">Cell projection</keyword>
<dbReference type="RefSeq" id="WP_390293070.1">
    <property type="nucleotide sequence ID" value="NZ_JBHSFU010000003.1"/>
</dbReference>
<evidence type="ECO:0000256" key="8">
    <source>
        <dbReference type="ARBA" id="ARBA00023143"/>
    </source>
</evidence>
<keyword evidence="11" id="KW-0282">Flagellum</keyword>
<evidence type="ECO:0000256" key="3">
    <source>
        <dbReference type="ARBA" id="ARBA00021717"/>
    </source>
</evidence>
<evidence type="ECO:0000256" key="1">
    <source>
        <dbReference type="ARBA" id="ARBA00002578"/>
    </source>
</evidence>
<comment type="caution">
    <text evidence="11">The sequence shown here is derived from an EMBL/GenBank/DDBJ whole genome shotgun (WGS) entry which is preliminary data.</text>
</comment>
<evidence type="ECO:0000256" key="9">
    <source>
        <dbReference type="NCBIfam" id="TIGR01400"/>
    </source>
</evidence>
<comment type="function">
    <text evidence="1 10">Role in flagellar biosynthesis.</text>
</comment>
<evidence type="ECO:0000256" key="4">
    <source>
        <dbReference type="ARBA" id="ARBA00022475"/>
    </source>
</evidence>
<dbReference type="Proteomes" id="UP001595989">
    <property type="component" value="Unassembled WGS sequence"/>
</dbReference>
<sequence>MTELINLSSIPIFLLVFVRVAAFFMTVPLFSYRTIPTPFKIGFTFFLSLIMYYTVDGSQITIDDMYLFLLIKEALVGLLIGLLAYIMLSAIQIAGGFIDFQMGFAIANVIDPQTGAQSPLTGQYFYIIALLFLLSVNGHHLLIDGIFFSYEFIPIDAFIPFQDGSLADFIITTFNKMFLIAFQMAIPIVGCLFLVDVALGIIARTVPQLNVFVVGLPLKIFVSFVAILFFLSLYVVLVENLFSVTFEAMRSLMQLFGGG</sequence>
<feature type="transmembrane region" description="Helical" evidence="10">
    <location>
        <begin position="38"/>
        <end position="55"/>
    </location>
</feature>
<dbReference type="NCBIfam" id="TIGR01400">
    <property type="entry name" value="fliR"/>
    <property type="match status" value="1"/>
</dbReference>